<keyword evidence="1" id="KW-0812">Transmembrane</keyword>
<proteinExistence type="predicted"/>
<keyword evidence="3" id="KW-1185">Reference proteome</keyword>
<feature type="transmembrane region" description="Helical" evidence="1">
    <location>
        <begin position="30"/>
        <end position="56"/>
    </location>
</feature>
<dbReference type="EMBL" id="GU459069">
    <property type="protein sequence ID" value="ADQ53280.1"/>
    <property type="molecule type" value="Genomic_DNA"/>
</dbReference>
<keyword evidence="1" id="KW-0472">Membrane</keyword>
<dbReference type="Proteomes" id="UP000008727">
    <property type="component" value="Segment"/>
</dbReference>
<dbReference type="RefSeq" id="YP_004301109.1">
    <property type="nucleotide sequence ID" value="NC_015251.1"/>
</dbReference>
<accession>E5DSA6</accession>
<reference evidence="2 3" key="1">
    <citation type="journal article" date="2010" name="Virol. J.">
        <title>Genomes of the T4-related bacteriophages as windows on microbial genome evolution.</title>
        <authorList>
            <person name="Petrov V.M."/>
            <person name="Ratnayaka S."/>
            <person name="Nolan J.M."/>
            <person name="Miller E.S."/>
            <person name="Karam J.D."/>
        </authorList>
    </citation>
    <scope>NUCLEOTIDE SEQUENCE [LARGE SCALE GENOMIC DNA]</scope>
</reference>
<dbReference type="KEGG" id="vg:10323549"/>
<gene>
    <name evidence="2" type="ORF">65p272</name>
</gene>
<name>E5DSA6_9CAUD</name>
<evidence type="ECO:0000256" key="1">
    <source>
        <dbReference type="SAM" id="Phobius"/>
    </source>
</evidence>
<keyword evidence="1" id="KW-1133">Transmembrane helix</keyword>
<organism evidence="2 3">
    <name type="scientific">Aeromonas phage 65</name>
    <dbReference type="NCBI Taxonomy" id="2919549"/>
    <lineage>
        <taxon>Viruses</taxon>
        <taxon>Duplodnaviria</taxon>
        <taxon>Heunggongvirae</taxon>
        <taxon>Uroviricota</taxon>
        <taxon>Caudoviricetes</taxon>
        <taxon>Pantevenvirales</taxon>
        <taxon>Straboviridae</taxon>
        <taxon>Emmerichvirinae</taxon>
        <taxon>Ishigurovirus</taxon>
        <taxon>Ishigurovirus osborne</taxon>
    </lineage>
</organism>
<protein>
    <submittedName>
        <fullName evidence="2">Uncharacterized protein</fullName>
    </submittedName>
</protein>
<evidence type="ECO:0000313" key="3">
    <source>
        <dbReference type="Proteomes" id="UP000008727"/>
    </source>
</evidence>
<evidence type="ECO:0000313" key="2">
    <source>
        <dbReference type="EMBL" id="ADQ53280.1"/>
    </source>
</evidence>
<sequence length="66" mass="7741">MISFILMLASIYVIVYSVLILKGCHKKYSLLWPLVAFWVVVTLIEIFIEMVWIKIIDLKNLLVKSK</sequence>